<dbReference type="Pfam" id="PF01648">
    <property type="entry name" value="ACPS"/>
    <property type="match status" value="1"/>
</dbReference>
<dbReference type="PANTHER" id="PTHR12215">
    <property type="entry name" value="PHOSPHOPANTETHEINE TRANSFERASE"/>
    <property type="match status" value="1"/>
</dbReference>
<sequence length="222" mass="25961">MTTVYYTFCEQLPQTEYRREVSLLPDSMQERISKYRRWQDAHAYLYGRLLLKEGMRQLGYTNALDTIKRTKYGKPYFVDSSFAFNISHSGEYIVCVISTDEQEHLGIDIEKIKPIVIEDFSGIFSSKEKKEIDNYDKFYTCWTRKEAIVKADGRGFHVPLDSIDTTSLLVRLDTDEYHICKIDIDNGYMVNIASLNKLETVHKVHFLPKMNAIEHLEMLCLT</sequence>
<dbReference type="GO" id="GO:0016740">
    <property type="term" value="F:transferase activity"/>
    <property type="evidence" value="ECO:0007669"/>
    <property type="project" value="UniProtKB-KW"/>
</dbReference>
<evidence type="ECO:0000259" key="4">
    <source>
        <dbReference type="Pfam" id="PF22624"/>
    </source>
</evidence>
<dbReference type="EMBL" id="BAABCW010000005">
    <property type="protein sequence ID" value="GAA4115425.1"/>
    <property type="molecule type" value="Genomic_DNA"/>
</dbReference>
<dbReference type="Proteomes" id="UP001500459">
    <property type="component" value="Unassembled WGS sequence"/>
</dbReference>
<evidence type="ECO:0000256" key="1">
    <source>
        <dbReference type="ARBA" id="ARBA00010990"/>
    </source>
</evidence>
<dbReference type="InterPro" id="IPR055066">
    <property type="entry name" value="AASDHPPT_N"/>
</dbReference>
<dbReference type="InterPro" id="IPR037143">
    <property type="entry name" value="4-PPantetheinyl_Trfase_dom_sf"/>
</dbReference>
<comment type="caution">
    <text evidence="5">The sequence shown here is derived from an EMBL/GenBank/DDBJ whole genome shotgun (WGS) entry which is preliminary data.</text>
</comment>
<feature type="domain" description="4'-phosphopantetheinyl transferase N-terminal" evidence="4">
    <location>
        <begin position="15"/>
        <end position="96"/>
    </location>
</feature>
<dbReference type="InterPro" id="IPR008278">
    <property type="entry name" value="4-PPantetheinyl_Trfase_dom"/>
</dbReference>
<dbReference type="SUPFAM" id="SSF56214">
    <property type="entry name" value="4'-phosphopantetheinyl transferase"/>
    <property type="match status" value="2"/>
</dbReference>
<gene>
    <name evidence="5" type="ORF">GCM10022393_15530</name>
</gene>
<keyword evidence="6" id="KW-1185">Reference proteome</keyword>
<evidence type="ECO:0000313" key="6">
    <source>
        <dbReference type="Proteomes" id="UP001500459"/>
    </source>
</evidence>
<comment type="similarity">
    <text evidence="1">Belongs to the P-Pant transferase superfamily. Gsp/Sfp/HetI/AcpT family.</text>
</comment>
<name>A0ABP7XHM4_9FLAO</name>
<evidence type="ECO:0000259" key="3">
    <source>
        <dbReference type="Pfam" id="PF01648"/>
    </source>
</evidence>
<proteinExistence type="inferred from homology"/>
<dbReference type="RefSeq" id="WP_344926201.1">
    <property type="nucleotide sequence ID" value="NZ_BAABCW010000005.1"/>
</dbReference>
<organism evidence="5 6">
    <name type="scientific">Aquimarina addita</name>
    <dbReference type="NCBI Taxonomy" id="870485"/>
    <lineage>
        <taxon>Bacteria</taxon>
        <taxon>Pseudomonadati</taxon>
        <taxon>Bacteroidota</taxon>
        <taxon>Flavobacteriia</taxon>
        <taxon>Flavobacteriales</taxon>
        <taxon>Flavobacteriaceae</taxon>
        <taxon>Aquimarina</taxon>
    </lineage>
</organism>
<reference evidence="6" key="1">
    <citation type="journal article" date="2019" name="Int. J. Syst. Evol. Microbiol.">
        <title>The Global Catalogue of Microorganisms (GCM) 10K type strain sequencing project: providing services to taxonomists for standard genome sequencing and annotation.</title>
        <authorList>
            <consortium name="The Broad Institute Genomics Platform"/>
            <consortium name="The Broad Institute Genome Sequencing Center for Infectious Disease"/>
            <person name="Wu L."/>
            <person name="Ma J."/>
        </authorList>
    </citation>
    <scope>NUCLEOTIDE SEQUENCE [LARGE SCALE GENOMIC DNA]</scope>
    <source>
        <strain evidence="6">JCM 17106</strain>
    </source>
</reference>
<accession>A0ABP7XHM4</accession>
<evidence type="ECO:0000256" key="2">
    <source>
        <dbReference type="ARBA" id="ARBA00022679"/>
    </source>
</evidence>
<protein>
    <submittedName>
        <fullName evidence="5">4'-phosphopantetheinyl transferase superfamily protein</fullName>
    </submittedName>
</protein>
<keyword evidence="2 5" id="KW-0808">Transferase</keyword>
<dbReference type="Pfam" id="PF22624">
    <property type="entry name" value="AASDHPPT_N"/>
    <property type="match status" value="1"/>
</dbReference>
<dbReference type="Gene3D" id="3.90.470.20">
    <property type="entry name" value="4'-phosphopantetheinyl transferase domain"/>
    <property type="match status" value="2"/>
</dbReference>
<evidence type="ECO:0000313" key="5">
    <source>
        <dbReference type="EMBL" id="GAA4115425.1"/>
    </source>
</evidence>
<dbReference type="InterPro" id="IPR050559">
    <property type="entry name" value="P-Pant_transferase_sf"/>
</dbReference>
<feature type="domain" description="4'-phosphopantetheinyl transferase" evidence="3">
    <location>
        <begin position="105"/>
        <end position="166"/>
    </location>
</feature>
<dbReference type="PANTHER" id="PTHR12215:SF10">
    <property type="entry name" value="L-AMINOADIPATE-SEMIALDEHYDE DEHYDROGENASE-PHOSPHOPANTETHEINYL TRANSFERASE"/>
    <property type="match status" value="1"/>
</dbReference>